<accession>A0A2P4ZGI0</accession>
<proteinExistence type="predicted"/>
<feature type="region of interest" description="Disordered" evidence="1">
    <location>
        <begin position="127"/>
        <end position="158"/>
    </location>
</feature>
<dbReference type="GeneID" id="29985208"/>
<name>A0A2P4ZGI0_9HYPO</name>
<gene>
    <name evidence="2" type="ORF">TGAM01_v207634</name>
</gene>
<dbReference type="EMBL" id="JPDN02000029">
    <property type="protein sequence ID" value="PON23400.1"/>
    <property type="molecule type" value="Genomic_DNA"/>
</dbReference>
<evidence type="ECO:0000256" key="1">
    <source>
        <dbReference type="SAM" id="MobiDB-lite"/>
    </source>
</evidence>
<evidence type="ECO:0000313" key="2">
    <source>
        <dbReference type="EMBL" id="PON23400.1"/>
    </source>
</evidence>
<feature type="compositionally biased region" description="Polar residues" evidence="1">
    <location>
        <begin position="134"/>
        <end position="150"/>
    </location>
</feature>
<sequence>MRYRDRKILMGPDSESGHPEWSPSEFIHLRTIVSSGEHIPTAVKSWVEQTGSKRTPDVVVARLKLIAAETAVPWTDEEDAALMTACEGLDTTRPMTEAFKSATETKRTDKDIIQRIEYLSLNLGHGPDPECDNHSSSFQGSQKRWTSKGSRISRDPPGWIQRREEVSGLEERVWPYQDSDERVGKHGAMQQVGPSEDAWLLTVTKEEVEDKDWQSVHMAFVDKFGMGRTVNALRARRVYLRQAAAEAKAETSGSLDEETEERANVV</sequence>
<reference evidence="2 3" key="1">
    <citation type="journal article" date="2016" name="Genome Announc.">
        <title>Draft Whole-Genome Sequence of Trichoderma gamsii T6085, a Promising Biocontrol Agent of Fusarium Head Blight on Wheat.</title>
        <authorList>
            <person name="Baroncelli R."/>
            <person name="Zapparata A."/>
            <person name="Piaggeschi G."/>
            <person name="Sarrocco S."/>
            <person name="Vannacci G."/>
        </authorList>
    </citation>
    <scope>NUCLEOTIDE SEQUENCE [LARGE SCALE GENOMIC DNA]</scope>
    <source>
        <strain evidence="2 3">T6085</strain>
    </source>
</reference>
<comment type="caution">
    <text evidence="2">The sequence shown here is derived from an EMBL/GenBank/DDBJ whole genome shotgun (WGS) entry which is preliminary data.</text>
</comment>
<dbReference type="AlphaFoldDB" id="A0A2P4ZGI0"/>
<feature type="region of interest" description="Disordered" evidence="1">
    <location>
        <begin position="1"/>
        <end position="22"/>
    </location>
</feature>
<feature type="region of interest" description="Disordered" evidence="1">
    <location>
        <begin position="246"/>
        <end position="266"/>
    </location>
</feature>
<dbReference type="RefSeq" id="XP_018661575.1">
    <property type="nucleotide sequence ID" value="XM_018805125.1"/>
</dbReference>
<evidence type="ECO:0000313" key="3">
    <source>
        <dbReference type="Proteomes" id="UP000054821"/>
    </source>
</evidence>
<protein>
    <recommendedName>
        <fullName evidence="4">Myb-like domain-containing protein</fullName>
    </recommendedName>
</protein>
<keyword evidence="3" id="KW-1185">Reference proteome</keyword>
<organism evidence="2 3">
    <name type="scientific">Trichoderma gamsii</name>
    <dbReference type="NCBI Taxonomy" id="398673"/>
    <lineage>
        <taxon>Eukaryota</taxon>
        <taxon>Fungi</taxon>
        <taxon>Dikarya</taxon>
        <taxon>Ascomycota</taxon>
        <taxon>Pezizomycotina</taxon>
        <taxon>Sordariomycetes</taxon>
        <taxon>Hypocreomycetidae</taxon>
        <taxon>Hypocreales</taxon>
        <taxon>Hypocreaceae</taxon>
        <taxon>Trichoderma</taxon>
    </lineage>
</organism>
<dbReference type="Proteomes" id="UP000054821">
    <property type="component" value="Unassembled WGS sequence"/>
</dbReference>
<evidence type="ECO:0008006" key="4">
    <source>
        <dbReference type="Google" id="ProtNLM"/>
    </source>
</evidence>